<dbReference type="PANTHER" id="PTHR43124:SF10">
    <property type="entry name" value="PURINE EFFLUX PUMP PBUE"/>
    <property type="match status" value="1"/>
</dbReference>
<feature type="transmembrane region" description="Helical" evidence="7">
    <location>
        <begin position="35"/>
        <end position="58"/>
    </location>
</feature>
<dbReference type="EMBL" id="JAVRFB010000023">
    <property type="protein sequence ID" value="MDT0405276.1"/>
    <property type="molecule type" value="Genomic_DNA"/>
</dbReference>
<evidence type="ECO:0000256" key="5">
    <source>
        <dbReference type="ARBA" id="ARBA00023136"/>
    </source>
</evidence>
<feature type="transmembrane region" description="Helical" evidence="7">
    <location>
        <begin position="266"/>
        <end position="285"/>
    </location>
</feature>
<dbReference type="Proteomes" id="UP001180503">
    <property type="component" value="Unassembled WGS sequence"/>
</dbReference>
<evidence type="ECO:0000256" key="3">
    <source>
        <dbReference type="ARBA" id="ARBA00022692"/>
    </source>
</evidence>
<protein>
    <submittedName>
        <fullName evidence="9">MFS transporter</fullName>
    </submittedName>
</protein>
<dbReference type="InterPro" id="IPR020846">
    <property type="entry name" value="MFS_dom"/>
</dbReference>
<comment type="caution">
    <text evidence="9">The sequence shown here is derived from an EMBL/GenBank/DDBJ whole genome shotgun (WGS) entry which is preliminary data.</text>
</comment>
<gene>
    <name evidence="9" type="ORF">RM528_25890</name>
</gene>
<evidence type="ECO:0000259" key="8">
    <source>
        <dbReference type="PROSITE" id="PS50850"/>
    </source>
</evidence>
<dbReference type="PROSITE" id="PS50850">
    <property type="entry name" value="MFS"/>
    <property type="match status" value="1"/>
</dbReference>
<name>A0ABU2QLD3_9ACTN</name>
<dbReference type="InterPro" id="IPR036259">
    <property type="entry name" value="MFS_trans_sf"/>
</dbReference>
<dbReference type="InterPro" id="IPR050189">
    <property type="entry name" value="MFS_Efflux_Transporters"/>
</dbReference>
<evidence type="ECO:0000313" key="9">
    <source>
        <dbReference type="EMBL" id="MDT0405276.1"/>
    </source>
</evidence>
<keyword evidence="4 7" id="KW-1133">Transmembrane helix</keyword>
<feature type="domain" description="Major facilitator superfamily (MFS) profile" evidence="8">
    <location>
        <begin position="4"/>
        <end position="383"/>
    </location>
</feature>
<dbReference type="RefSeq" id="WP_063829367.1">
    <property type="nucleotide sequence ID" value="NZ_JAVRFB010000023.1"/>
</dbReference>
<evidence type="ECO:0000256" key="7">
    <source>
        <dbReference type="SAM" id="Phobius"/>
    </source>
</evidence>
<keyword evidence="5 7" id="KW-0472">Membrane</keyword>
<keyword evidence="3 7" id="KW-0812">Transmembrane</keyword>
<dbReference type="Pfam" id="PF07690">
    <property type="entry name" value="MFS_1"/>
    <property type="match status" value="1"/>
</dbReference>
<feature type="transmembrane region" description="Helical" evidence="7">
    <location>
        <begin position="128"/>
        <end position="147"/>
    </location>
</feature>
<dbReference type="InterPro" id="IPR011701">
    <property type="entry name" value="MFS"/>
</dbReference>
<organism evidence="9 10">
    <name type="scientific">Streptomyces edwardsiae</name>
    <dbReference type="NCBI Taxonomy" id="3075527"/>
    <lineage>
        <taxon>Bacteria</taxon>
        <taxon>Bacillati</taxon>
        <taxon>Actinomycetota</taxon>
        <taxon>Actinomycetes</taxon>
        <taxon>Kitasatosporales</taxon>
        <taxon>Streptomycetaceae</taxon>
        <taxon>Streptomyces</taxon>
    </lineage>
</organism>
<dbReference type="SUPFAM" id="SSF103473">
    <property type="entry name" value="MFS general substrate transporter"/>
    <property type="match status" value="1"/>
</dbReference>
<feature type="region of interest" description="Disordered" evidence="6">
    <location>
        <begin position="380"/>
        <end position="404"/>
    </location>
</feature>
<dbReference type="Gene3D" id="1.20.1250.20">
    <property type="entry name" value="MFS general substrate transporter like domains"/>
    <property type="match status" value="1"/>
</dbReference>
<feature type="transmembrane region" description="Helical" evidence="7">
    <location>
        <begin position="95"/>
        <end position="116"/>
    </location>
</feature>
<proteinExistence type="predicted"/>
<dbReference type="PANTHER" id="PTHR43124">
    <property type="entry name" value="PURINE EFFLUX PUMP PBUE"/>
    <property type="match status" value="1"/>
</dbReference>
<feature type="transmembrane region" description="Helical" evidence="7">
    <location>
        <begin position="159"/>
        <end position="182"/>
    </location>
</feature>
<evidence type="ECO:0000256" key="2">
    <source>
        <dbReference type="ARBA" id="ARBA00022475"/>
    </source>
</evidence>
<feature type="transmembrane region" description="Helical" evidence="7">
    <location>
        <begin position="354"/>
        <end position="375"/>
    </location>
</feature>
<comment type="subcellular location">
    <subcellularLocation>
        <location evidence="1">Cell membrane</location>
        <topology evidence="1">Multi-pass membrane protein</topology>
    </subcellularLocation>
</comment>
<feature type="transmembrane region" description="Helical" evidence="7">
    <location>
        <begin position="234"/>
        <end position="254"/>
    </location>
</feature>
<dbReference type="CDD" id="cd17324">
    <property type="entry name" value="MFS_NepI_like"/>
    <property type="match status" value="1"/>
</dbReference>
<accession>A0ABU2QLD3</accession>
<feature type="transmembrane region" description="Helical" evidence="7">
    <location>
        <begin position="203"/>
        <end position="222"/>
    </location>
</feature>
<evidence type="ECO:0000256" key="4">
    <source>
        <dbReference type="ARBA" id="ARBA00022989"/>
    </source>
</evidence>
<keyword evidence="2" id="KW-1003">Cell membrane</keyword>
<feature type="transmembrane region" description="Helical" evidence="7">
    <location>
        <begin position="70"/>
        <end position="89"/>
    </location>
</feature>
<evidence type="ECO:0000256" key="1">
    <source>
        <dbReference type="ARBA" id="ARBA00004651"/>
    </source>
</evidence>
<feature type="compositionally biased region" description="Basic and acidic residues" evidence="6">
    <location>
        <begin position="391"/>
        <end position="404"/>
    </location>
</feature>
<evidence type="ECO:0000256" key="6">
    <source>
        <dbReference type="SAM" id="MobiDB-lite"/>
    </source>
</evidence>
<reference evidence="10" key="1">
    <citation type="submission" date="2023-07" db="EMBL/GenBank/DDBJ databases">
        <title>30 novel species of actinomycetes from the DSMZ collection.</title>
        <authorList>
            <person name="Nouioui I."/>
        </authorList>
    </citation>
    <scope>NUCLEOTIDE SEQUENCE [LARGE SCALE GENOMIC DNA]</scope>
    <source>
        <strain evidence="10">DSM 41635</strain>
    </source>
</reference>
<evidence type="ECO:0000313" key="10">
    <source>
        <dbReference type="Proteomes" id="UP001180503"/>
    </source>
</evidence>
<sequence>MSARTLLLAAGAFTVGTSAYPVAGVLPEISNEMGVSLGAAGQLSTAFALAYAVGAPLAATLSGRWDRRTLLVGALLLAALGNMLTALAPSYPLLFAGRIVAALGAAAYTPAATLVATSFHPPGQRGRAVAIVFGGLTASLALGVPAGSVLGGPLGFRGVFALVAAAGLLAAVGVRLLVSAVPAPPPVTLRERLRVLRDRTVQAVLLVTVVSVLGFMSVYTYVVPLLTRYTVTGGAVSALLLVYGIGALAGNVFGGWASDRYGPRRTALTALGLAVVSLATLPLTLTTVTGAVSALFLWSVAAWGFNPPIQSLMLEAAGEQGALALSLNASAIYLGSGLSGAVGGLVVSGPGVEALPTVGAGTALIATVVLGAHVGTFRRAQRRPRPAAMRSRTEREPDLQKESS</sequence>